<evidence type="ECO:0000256" key="3">
    <source>
        <dbReference type="RuleBase" id="RU003560"/>
    </source>
</evidence>
<reference evidence="5 6" key="1">
    <citation type="submission" date="2017-05" db="EMBL/GenBank/DDBJ databases">
        <authorList>
            <person name="Varghese N."/>
            <person name="Submissions S."/>
        </authorList>
    </citation>
    <scope>NUCLEOTIDE SEQUENCE [LARGE SCALE GENOMIC DNA]</scope>
    <source>
        <strain evidence="5 6">DSM 45474</strain>
    </source>
</reference>
<accession>A0A521BUM7</accession>
<dbReference type="AlphaFoldDB" id="A0A521BUM7"/>
<comment type="similarity">
    <text evidence="3">Belongs to the class-III pyridoxal-phosphate-dependent aminotransferase family.</text>
</comment>
<dbReference type="InterPro" id="IPR049704">
    <property type="entry name" value="Aminotrans_3_PPA_site"/>
</dbReference>
<dbReference type="PROSITE" id="PS00600">
    <property type="entry name" value="AA_TRANSFER_CLASS_3"/>
    <property type="match status" value="1"/>
</dbReference>
<dbReference type="Gene3D" id="3.90.1150.10">
    <property type="entry name" value="Aspartate Aminotransferase, domain 1"/>
    <property type="match status" value="1"/>
</dbReference>
<dbReference type="GO" id="GO:0008483">
    <property type="term" value="F:transaminase activity"/>
    <property type="evidence" value="ECO:0007669"/>
    <property type="project" value="InterPro"/>
</dbReference>
<dbReference type="InterPro" id="IPR015422">
    <property type="entry name" value="PyrdxlP-dep_Trfase_small"/>
</dbReference>
<dbReference type="OrthoDB" id="9807885at2"/>
<organism evidence="5 6">
    <name type="scientific">Melghirimyces algeriensis</name>
    <dbReference type="NCBI Taxonomy" id="910412"/>
    <lineage>
        <taxon>Bacteria</taxon>
        <taxon>Bacillati</taxon>
        <taxon>Bacillota</taxon>
        <taxon>Bacilli</taxon>
        <taxon>Bacillales</taxon>
        <taxon>Thermoactinomycetaceae</taxon>
        <taxon>Melghirimyces</taxon>
    </lineage>
</organism>
<dbReference type="EMBL" id="FXTI01000002">
    <property type="protein sequence ID" value="SMO50869.1"/>
    <property type="molecule type" value="Genomic_DNA"/>
</dbReference>
<comment type="cofactor">
    <cofactor evidence="1">
        <name>pyridoxal 5'-phosphate</name>
        <dbReference type="ChEBI" id="CHEBI:597326"/>
    </cofactor>
</comment>
<dbReference type="RefSeq" id="WP_142504717.1">
    <property type="nucleotide sequence ID" value="NZ_FXTI01000002.1"/>
</dbReference>
<keyword evidence="2 3" id="KW-0663">Pyridoxal phosphate</keyword>
<dbReference type="InterPro" id="IPR015421">
    <property type="entry name" value="PyrdxlP-dep_Trfase_major"/>
</dbReference>
<proteinExistence type="inferred from homology"/>
<dbReference type="SUPFAM" id="SSF53383">
    <property type="entry name" value="PLP-dependent transferases"/>
    <property type="match status" value="1"/>
</dbReference>
<sequence length="457" mass="50581">MSTPARPVHPLQNKTRGSAKRYEEAKQWMPGGVTANIKYFDPYPIFMESASGAYLYDVDGNDYIDYNLCYGALMLGHGNPQILEAVQKQFEQMGTPVLGTPHELELEMAKRLVELVPGVESVRFTNSGLEATMFALRLARAWSGKKKVAKFEGHYHGGYDQVLLNVRIRERKQGMPPYVCADSMGVSEEIRKQTVVLPFNDWATTEQILNQEVCSIGAVILEPVQAGFIPPDLDFLKNLREYTHHYGIPLIFDEVKTGFRVGLSGAQGRYGVTPDLTALGKVLGGGFPVGAVGGRREMMELASPLRSGDILSGERNQEGGSTLFHSGTYNGHPMILTAGLKTIQALEEKGAYQSVEDATMRLQKEMEMILKRNGFCGQAVGVGTIFNLVFSNKPVREAQDVLDSERTLRRKLDNFLLEKGIYIKPLNRFSLSSVHGPEAIAETLTRFEAGVKQLKKG</sequence>
<dbReference type="InterPro" id="IPR005814">
    <property type="entry name" value="Aminotrans_3"/>
</dbReference>
<gene>
    <name evidence="5" type="ORF">SAMN06264849_102445</name>
</gene>
<dbReference type="GO" id="GO:0030170">
    <property type="term" value="F:pyridoxal phosphate binding"/>
    <property type="evidence" value="ECO:0007669"/>
    <property type="project" value="InterPro"/>
</dbReference>
<dbReference type="Proteomes" id="UP000315636">
    <property type="component" value="Unassembled WGS sequence"/>
</dbReference>
<dbReference type="Pfam" id="PF00202">
    <property type="entry name" value="Aminotran_3"/>
    <property type="match status" value="1"/>
</dbReference>
<dbReference type="CDD" id="cd00610">
    <property type="entry name" value="OAT_like"/>
    <property type="match status" value="1"/>
</dbReference>
<feature type="region of interest" description="Disordered" evidence="4">
    <location>
        <begin position="1"/>
        <end position="20"/>
    </location>
</feature>
<dbReference type="Gene3D" id="3.40.640.10">
    <property type="entry name" value="Type I PLP-dependent aspartate aminotransferase-like (Major domain)"/>
    <property type="match status" value="1"/>
</dbReference>
<evidence type="ECO:0000313" key="6">
    <source>
        <dbReference type="Proteomes" id="UP000315636"/>
    </source>
</evidence>
<name>A0A521BUM7_9BACL</name>
<dbReference type="InterPro" id="IPR015424">
    <property type="entry name" value="PyrdxlP-dep_Trfase"/>
</dbReference>
<keyword evidence="6" id="KW-1185">Reference proteome</keyword>
<evidence type="ECO:0000256" key="1">
    <source>
        <dbReference type="ARBA" id="ARBA00001933"/>
    </source>
</evidence>
<evidence type="ECO:0000313" key="5">
    <source>
        <dbReference type="EMBL" id="SMO50869.1"/>
    </source>
</evidence>
<dbReference type="PANTHER" id="PTHR43713:SF3">
    <property type="entry name" value="GLUTAMATE-1-SEMIALDEHYDE 2,1-AMINOMUTASE 1, CHLOROPLASTIC-RELATED"/>
    <property type="match status" value="1"/>
</dbReference>
<evidence type="ECO:0000256" key="2">
    <source>
        <dbReference type="ARBA" id="ARBA00022898"/>
    </source>
</evidence>
<protein>
    <submittedName>
        <fullName evidence="5">Glutamate-1-semialdehyde 2,1-aminomutase</fullName>
    </submittedName>
</protein>
<evidence type="ECO:0000256" key="4">
    <source>
        <dbReference type="SAM" id="MobiDB-lite"/>
    </source>
</evidence>
<dbReference type="PANTHER" id="PTHR43713">
    <property type="entry name" value="GLUTAMATE-1-SEMIALDEHYDE 2,1-AMINOMUTASE"/>
    <property type="match status" value="1"/>
</dbReference>